<evidence type="ECO:0000313" key="4">
    <source>
        <dbReference type="Proteomes" id="UP000629098"/>
    </source>
</evidence>
<keyword evidence="4" id="KW-1185">Reference proteome</keyword>
<feature type="transmembrane region" description="Helical" evidence="1">
    <location>
        <begin position="358"/>
        <end position="378"/>
    </location>
</feature>
<feature type="transmembrane region" description="Helical" evidence="1">
    <location>
        <begin position="119"/>
        <end position="137"/>
    </location>
</feature>
<feature type="transmembrane region" description="Helical" evidence="1">
    <location>
        <begin position="48"/>
        <end position="69"/>
    </location>
</feature>
<evidence type="ECO:0000256" key="1">
    <source>
        <dbReference type="SAM" id="Phobius"/>
    </source>
</evidence>
<accession>A0A8J6XEZ0</accession>
<name>A0A8J6XEZ0_9CYAN</name>
<keyword evidence="1" id="KW-0472">Membrane</keyword>
<comment type="caution">
    <text evidence="3">The sequence shown here is derived from an EMBL/GenBank/DDBJ whole genome shotgun (WGS) entry which is preliminary data.</text>
</comment>
<feature type="transmembrane region" description="Helical" evidence="1">
    <location>
        <begin position="436"/>
        <end position="457"/>
    </location>
</feature>
<organism evidence="3 4">
    <name type="scientific">Iningainema tapete BLCC-T55</name>
    <dbReference type="NCBI Taxonomy" id="2748662"/>
    <lineage>
        <taxon>Bacteria</taxon>
        <taxon>Bacillati</taxon>
        <taxon>Cyanobacteriota</taxon>
        <taxon>Cyanophyceae</taxon>
        <taxon>Nostocales</taxon>
        <taxon>Scytonemataceae</taxon>
        <taxon>Iningainema tapete</taxon>
    </lineage>
</organism>
<sequence length="466" mass="53329">MILDNFRAKLRQEVEIWRDEGLIDNSQYQQLVERYQFNNLEHVARDRFVFILIGLGSILLGLGVITFVAANWQVWSREVKLTLLLGLFVITSTSGFYFWRKPVQPKKRQRQQILGQGLLLFGALLIGANMALLAQIFHMSGSGYELFLAWGIGVLVMAYSLNLTSLGVLALILVQIGYWVGIGEFWFSPRGDLNWAWHVVQHMPLLSWVLFLPLAYLCESAWLFTLAAIAFASSLQFNLSPLQYITYQNTAPWVASFAFALPPALLWSYDDLIFPLVNFRWFQYIARNLTLIFFSILFYSLSFRGWWQHNTNYSAITGNNQLQMLPLIDLGIMSGLAILQWCYLLLKKNKLKQKLDINHVFIGSLIIIVALVPLWHQMTSGTDVVSIFIFNALLTIFACGLIRVGLELTLRQAFWGGMILLTLQIISRMLEYDTALLLKSLVFILCGVVVIIAGLWFEKRLHKVNN</sequence>
<feature type="transmembrane region" description="Helical" evidence="1">
    <location>
        <begin position="289"/>
        <end position="307"/>
    </location>
</feature>
<dbReference type="AlphaFoldDB" id="A0A8J6XEZ0"/>
<gene>
    <name evidence="3" type="ORF">ICL16_25585</name>
</gene>
<feature type="transmembrane region" description="Helical" evidence="1">
    <location>
        <begin position="81"/>
        <end position="99"/>
    </location>
</feature>
<keyword evidence="1" id="KW-1133">Transmembrane helix</keyword>
<feature type="transmembrane region" description="Helical" evidence="1">
    <location>
        <begin position="327"/>
        <end position="346"/>
    </location>
</feature>
<feature type="domain" description="DUF2157" evidence="2">
    <location>
        <begin position="17"/>
        <end position="166"/>
    </location>
</feature>
<protein>
    <submittedName>
        <fullName evidence="3">DUF2157 domain-containing protein</fullName>
    </submittedName>
</protein>
<feature type="transmembrane region" description="Helical" evidence="1">
    <location>
        <begin position="413"/>
        <end position="430"/>
    </location>
</feature>
<dbReference type="RefSeq" id="WP_190833601.1">
    <property type="nucleotide sequence ID" value="NZ_CAWPPI010000078.1"/>
</dbReference>
<feature type="transmembrane region" description="Helical" evidence="1">
    <location>
        <begin position="251"/>
        <end position="269"/>
    </location>
</feature>
<evidence type="ECO:0000313" key="3">
    <source>
        <dbReference type="EMBL" id="MBD2775340.1"/>
    </source>
</evidence>
<keyword evidence="1" id="KW-0812">Transmembrane</keyword>
<dbReference type="EMBL" id="JACXAE010000078">
    <property type="protein sequence ID" value="MBD2775340.1"/>
    <property type="molecule type" value="Genomic_DNA"/>
</dbReference>
<dbReference type="Proteomes" id="UP000629098">
    <property type="component" value="Unassembled WGS sequence"/>
</dbReference>
<dbReference type="Pfam" id="PF09925">
    <property type="entry name" value="DUF2157"/>
    <property type="match status" value="1"/>
</dbReference>
<reference evidence="3" key="1">
    <citation type="submission" date="2020-09" db="EMBL/GenBank/DDBJ databases">
        <title>Iningainema tapete sp. nov. (Scytonemataceae, Cyanobacteria) from greenhouses in central Florida (USA) produces two types of nodularin with biosynthetic potential for microcystin-LR and anabaenopeptins.</title>
        <authorList>
            <person name="Berthold D.E."/>
            <person name="Lefler F.W."/>
            <person name="Huang I.-S."/>
            <person name="Abdulla H."/>
            <person name="Zimba P.V."/>
            <person name="Laughinghouse H.D. IV."/>
        </authorList>
    </citation>
    <scope>NUCLEOTIDE SEQUENCE</scope>
    <source>
        <strain evidence="3">BLCCT55</strain>
    </source>
</reference>
<dbReference type="InterPro" id="IPR018677">
    <property type="entry name" value="DUF2157"/>
</dbReference>
<feature type="transmembrane region" description="Helical" evidence="1">
    <location>
        <begin position="384"/>
        <end position="406"/>
    </location>
</feature>
<evidence type="ECO:0000259" key="2">
    <source>
        <dbReference type="Pfam" id="PF09925"/>
    </source>
</evidence>
<proteinExistence type="predicted"/>